<accession>A0ABU9BDJ2</accession>
<dbReference type="RefSeq" id="WP_341375627.1">
    <property type="nucleotide sequence ID" value="NZ_JBBUTF010000017.1"/>
</dbReference>
<dbReference type="Pfam" id="PF12804">
    <property type="entry name" value="NTP_transf_3"/>
    <property type="match status" value="1"/>
</dbReference>
<evidence type="ECO:0000256" key="1">
    <source>
        <dbReference type="ARBA" id="ARBA00022842"/>
    </source>
</evidence>
<name>A0ABU9BDJ2_9BURK</name>
<evidence type="ECO:0000259" key="2">
    <source>
        <dbReference type="Pfam" id="PF12804"/>
    </source>
</evidence>
<protein>
    <submittedName>
        <fullName evidence="3">NTP transferase domain-containing protein</fullName>
    </submittedName>
</protein>
<gene>
    <name evidence="3" type="ORF">AACH11_17950</name>
</gene>
<dbReference type="Gene3D" id="3.90.550.10">
    <property type="entry name" value="Spore Coat Polysaccharide Biosynthesis Protein SpsA, Chain A"/>
    <property type="match status" value="1"/>
</dbReference>
<reference evidence="3 4" key="1">
    <citation type="submission" date="2024-04" db="EMBL/GenBank/DDBJ databases">
        <title>Novel species of the genus Ideonella isolated from streams.</title>
        <authorList>
            <person name="Lu H."/>
        </authorList>
    </citation>
    <scope>NUCLEOTIDE SEQUENCE [LARGE SCALE GENOMIC DNA]</scope>
    <source>
        <strain evidence="3 4">BYS139W</strain>
    </source>
</reference>
<dbReference type="Proteomes" id="UP001368500">
    <property type="component" value="Unassembled WGS sequence"/>
</dbReference>
<keyword evidence="4" id="KW-1185">Reference proteome</keyword>
<dbReference type="EMBL" id="JBBUTF010000017">
    <property type="protein sequence ID" value="MEK8027846.1"/>
    <property type="molecule type" value="Genomic_DNA"/>
</dbReference>
<dbReference type="InterPro" id="IPR025877">
    <property type="entry name" value="MobA-like_NTP_Trfase"/>
</dbReference>
<dbReference type="InterPro" id="IPR029044">
    <property type="entry name" value="Nucleotide-diphossugar_trans"/>
</dbReference>
<comment type="caution">
    <text evidence="3">The sequence shown here is derived from an EMBL/GenBank/DDBJ whole genome shotgun (WGS) entry which is preliminary data.</text>
</comment>
<evidence type="ECO:0000313" key="3">
    <source>
        <dbReference type="EMBL" id="MEK8027846.1"/>
    </source>
</evidence>
<dbReference type="GO" id="GO:0016740">
    <property type="term" value="F:transferase activity"/>
    <property type="evidence" value="ECO:0007669"/>
    <property type="project" value="UniProtKB-KW"/>
</dbReference>
<keyword evidence="1" id="KW-0460">Magnesium</keyword>
<evidence type="ECO:0000313" key="4">
    <source>
        <dbReference type="Proteomes" id="UP001368500"/>
    </source>
</evidence>
<proteinExistence type="predicted"/>
<organism evidence="3 4">
    <name type="scientific">Pseudaquabacterium rugosum</name>
    <dbReference type="NCBI Taxonomy" id="2984194"/>
    <lineage>
        <taxon>Bacteria</taxon>
        <taxon>Pseudomonadati</taxon>
        <taxon>Pseudomonadota</taxon>
        <taxon>Betaproteobacteria</taxon>
        <taxon>Burkholderiales</taxon>
        <taxon>Sphaerotilaceae</taxon>
        <taxon>Pseudaquabacterium</taxon>
    </lineage>
</organism>
<sequence length="215" mass="22739">MSALLTGQAASPVLLVLASVWRGAVRRGQARPLPTTQTIELCLQQAVLSGLPVVALIAESQLTVAARWLARRDIVALPDMGDGTPSLGVALAAGLGHCPQARGWLLWASHAPMVQAATLCAVARALEHQPLVRAHYQGIGGQPLGFAAEFYSDLMRLRADDDLQRMLARFPADPVEVDDPGVTLDVADLPRMLQAPASWPALDRPQGEGPAGGVR</sequence>
<feature type="domain" description="MobA-like NTP transferase" evidence="2">
    <location>
        <begin position="52"/>
        <end position="169"/>
    </location>
</feature>
<keyword evidence="3" id="KW-0808">Transferase</keyword>